<dbReference type="AlphaFoldDB" id="A0A838BVW3"/>
<keyword evidence="3" id="KW-1185">Reference proteome</keyword>
<reference evidence="2 3" key="1">
    <citation type="submission" date="2020-07" db="EMBL/GenBank/DDBJ databases">
        <title>Draft genome and description of Microvirga mediterraneensis Marseille-Q2068 sp. nov.</title>
        <authorList>
            <person name="Boxberger M."/>
        </authorList>
    </citation>
    <scope>NUCLEOTIDE SEQUENCE [LARGE SCALE GENOMIC DNA]</scope>
    <source>
        <strain evidence="2 3">Marseille-Q2068</strain>
    </source>
</reference>
<dbReference type="Proteomes" id="UP000572984">
    <property type="component" value="Unassembled WGS sequence"/>
</dbReference>
<comment type="caution">
    <text evidence="2">The sequence shown here is derived from an EMBL/GenBank/DDBJ whole genome shotgun (WGS) entry which is preliminary data.</text>
</comment>
<accession>A0A838BVW3</accession>
<sequence>MSFCEEIRRAVVASPRMKLPELRSALYKAFTAGQITETEAETLDTLINARAAIPTTGAPARRRVGSRPRSSASIERRRSWAAAGRLPPALAAQFTLAEQAVLAVVASEVKKHGACSLTIGHIAALAGVSETTVRNALRQAQTLALVTIEERRRTAWMNYPNKVSIVSKEWSLWLRLGTGANSRTPRVQNYKNGLALTRENMNPGALEAPKGLFRRRQSPADPEEGLSA</sequence>
<proteinExistence type="predicted"/>
<gene>
    <name evidence="2" type="ORF">H0S73_25365</name>
</gene>
<protein>
    <submittedName>
        <fullName evidence="2">GntR family transcriptional regulator</fullName>
    </submittedName>
</protein>
<evidence type="ECO:0000313" key="2">
    <source>
        <dbReference type="EMBL" id="MBA1159410.1"/>
    </source>
</evidence>
<feature type="region of interest" description="Disordered" evidence="1">
    <location>
        <begin position="57"/>
        <end position="76"/>
    </location>
</feature>
<evidence type="ECO:0000256" key="1">
    <source>
        <dbReference type="SAM" id="MobiDB-lite"/>
    </source>
</evidence>
<evidence type="ECO:0000313" key="3">
    <source>
        <dbReference type="Proteomes" id="UP000572984"/>
    </source>
</evidence>
<feature type="region of interest" description="Disordered" evidence="1">
    <location>
        <begin position="201"/>
        <end position="228"/>
    </location>
</feature>
<name>A0A838BVW3_9HYPH</name>
<organism evidence="2 3">
    <name type="scientific">Microvirga mediterraneensis</name>
    <dbReference type="NCBI Taxonomy" id="2754695"/>
    <lineage>
        <taxon>Bacteria</taxon>
        <taxon>Pseudomonadati</taxon>
        <taxon>Pseudomonadota</taxon>
        <taxon>Alphaproteobacteria</taxon>
        <taxon>Hyphomicrobiales</taxon>
        <taxon>Methylobacteriaceae</taxon>
        <taxon>Microvirga</taxon>
    </lineage>
</organism>
<dbReference type="EMBL" id="JACDXJ010000006">
    <property type="protein sequence ID" value="MBA1159410.1"/>
    <property type="molecule type" value="Genomic_DNA"/>
</dbReference>